<evidence type="ECO:0000313" key="2">
    <source>
        <dbReference type="EMBL" id="KAG5579627.1"/>
    </source>
</evidence>
<feature type="region of interest" description="Disordered" evidence="1">
    <location>
        <begin position="75"/>
        <end position="105"/>
    </location>
</feature>
<dbReference type="AlphaFoldDB" id="A0A9J5WUX0"/>
<keyword evidence="3" id="KW-1185">Reference proteome</keyword>
<dbReference type="EMBL" id="JACXVP010000010">
    <property type="protein sequence ID" value="KAG5579627.1"/>
    <property type="molecule type" value="Genomic_DNA"/>
</dbReference>
<evidence type="ECO:0000256" key="1">
    <source>
        <dbReference type="SAM" id="MobiDB-lite"/>
    </source>
</evidence>
<reference evidence="2 3" key="1">
    <citation type="submission" date="2020-09" db="EMBL/GenBank/DDBJ databases">
        <title>De no assembly of potato wild relative species, Solanum commersonii.</title>
        <authorList>
            <person name="Cho K."/>
        </authorList>
    </citation>
    <scope>NUCLEOTIDE SEQUENCE [LARGE SCALE GENOMIC DNA]</scope>
    <source>
        <strain evidence="2">LZ3.2</strain>
        <tissue evidence="2">Leaf</tissue>
    </source>
</reference>
<sequence length="105" mass="11640">MFKAETKEYQRPIGEKEKKWDLVPEKNARKVAADYVVKKALVIWGDLSSESGELECPDDVSMLDDDGLVELFKIQNNEANGPETKGNQESNDVGPGPSGKINEDD</sequence>
<evidence type="ECO:0000313" key="3">
    <source>
        <dbReference type="Proteomes" id="UP000824120"/>
    </source>
</evidence>
<gene>
    <name evidence="2" type="ORF">H5410_050254</name>
</gene>
<organism evidence="2 3">
    <name type="scientific">Solanum commersonii</name>
    <name type="common">Commerson's wild potato</name>
    <name type="synonym">Commerson's nightshade</name>
    <dbReference type="NCBI Taxonomy" id="4109"/>
    <lineage>
        <taxon>Eukaryota</taxon>
        <taxon>Viridiplantae</taxon>
        <taxon>Streptophyta</taxon>
        <taxon>Embryophyta</taxon>
        <taxon>Tracheophyta</taxon>
        <taxon>Spermatophyta</taxon>
        <taxon>Magnoliopsida</taxon>
        <taxon>eudicotyledons</taxon>
        <taxon>Gunneridae</taxon>
        <taxon>Pentapetalae</taxon>
        <taxon>asterids</taxon>
        <taxon>lamiids</taxon>
        <taxon>Solanales</taxon>
        <taxon>Solanaceae</taxon>
        <taxon>Solanoideae</taxon>
        <taxon>Solaneae</taxon>
        <taxon>Solanum</taxon>
    </lineage>
</organism>
<proteinExistence type="predicted"/>
<feature type="compositionally biased region" description="Polar residues" evidence="1">
    <location>
        <begin position="75"/>
        <end position="91"/>
    </location>
</feature>
<accession>A0A9J5WUX0</accession>
<dbReference type="Proteomes" id="UP000824120">
    <property type="component" value="Chromosome 10"/>
</dbReference>
<name>A0A9J5WUX0_SOLCO</name>
<comment type="caution">
    <text evidence="2">The sequence shown here is derived from an EMBL/GenBank/DDBJ whole genome shotgun (WGS) entry which is preliminary data.</text>
</comment>
<dbReference type="OrthoDB" id="1305869at2759"/>
<protein>
    <submittedName>
        <fullName evidence="2">Uncharacterized protein</fullName>
    </submittedName>
</protein>